<evidence type="ECO:0000259" key="1">
    <source>
        <dbReference type="Pfam" id="PF04266"/>
    </source>
</evidence>
<dbReference type="Proteomes" id="UP000244338">
    <property type="component" value="Unassembled WGS sequence"/>
</dbReference>
<dbReference type="InterPro" id="IPR007374">
    <property type="entry name" value="ASCH_domain"/>
</dbReference>
<organism evidence="2 3">
    <name type="scientific">Candidatus Carbonibacillus altaicus</name>
    <dbReference type="NCBI Taxonomy" id="2163959"/>
    <lineage>
        <taxon>Bacteria</taxon>
        <taxon>Bacillati</taxon>
        <taxon>Bacillota</taxon>
        <taxon>Bacilli</taxon>
        <taxon>Bacillales</taxon>
        <taxon>Candidatus Carbonibacillus</taxon>
    </lineage>
</organism>
<proteinExistence type="predicted"/>
<protein>
    <recommendedName>
        <fullName evidence="1">ASCH domain-containing protein</fullName>
    </recommendedName>
</protein>
<gene>
    <name evidence="2" type="ORF">BSOLF_1329</name>
</gene>
<evidence type="ECO:0000313" key="3">
    <source>
        <dbReference type="Proteomes" id="UP000244338"/>
    </source>
</evidence>
<feature type="domain" description="ASCH" evidence="1">
    <location>
        <begin position="7"/>
        <end position="86"/>
    </location>
</feature>
<dbReference type="CDD" id="cd06554">
    <property type="entry name" value="ASCH_ASC-1_like"/>
    <property type="match status" value="1"/>
</dbReference>
<dbReference type="AlphaFoldDB" id="A0A2R6XZI3"/>
<dbReference type="Pfam" id="PF04266">
    <property type="entry name" value="ASCH"/>
    <property type="match status" value="1"/>
</dbReference>
<sequence length="144" mass="16429">MPEFRCLSIDQPYAYLIAMGDKTIEVRSWRTHHRGPLVIAATARKWSADLEDGSRITLPGGLALCLVDLTDVRPFTREDIEAAYMHEDDFEEGYYAWIFENARPIKPFPIRGQQGLYRCTFEPEYITQDALDALLVGESPSNQS</sequence>
<dbReference type="Gene3D" id="2.30.130.30">
    <property type="entry name" value="Hypothetical protein"/>
    <property type="match status" value="1"/>
</dbReference>
<dbReference type="EMBL" id="PEBX01000066">
    <property type="protein sequence ID" value="PTQ55846.1"/>
    <property type="molecule type" value="Genomic_DNA"/>
</dbReference>
<evidence type="ECO:0000313" key="2">
    <source>
        <dbReference type="EMBL" id="PTQ55846.1"/>
    </source>
</evidence>
<reference evidence="3" key="1">
    <citation type="journal article" date="2018" name="Sci. Rep.">
        <title>Lignite coal burning seam in the remote Altai Mountains harbors a hydrogen-driven thermophilic microbial community.</title>
        <authorList>
            <person name="Kadnikov V.V."/>
            <person name="Mardanov A.V."/>
            <person name="Ivasenko D.A."/>
            <person name="Antsiferov D.V."/>
            <person name="Beletsky A.V."/>
            <person name="Karnachuk O.V."/>
            <person name="Ravin N.V."/>
        </authorList>
    </citation>
    <scope>NUCLEOTIDE SEQUENCE [LARGE SCALE GENOMIC DNA]</scope>
</reference>
<comment type="caution">
    <text evidence="2">The sequence shown here is derived from an EMBL/GenBank/DDBJ whole genome shotgun (WGS) entry which is preliminary data.</text>
</comment>
<dbReference type="SUPFAM" id="SSF88697">
    <property type="entry name" value="PUA domain-like"/>
    <property type="match status" value="1"/>
</dbReference>
<dbReference type="InterPro" id="IPR015947">
    <property type="entry name" value="PUA-like_sf"/>
</dbReference>
<accession>A0A2R6XZI3</accession>
<name>A0A2R6XZI3_9BACL</name>